<dbReference type="EMBL" id="JBHUOS010000001">
    <property type="protein sequence ID" value="MFD2914796.1"/>
    <property type="molecule type" value="Genomic_DNA"/>
</dbReference>
<organism evidence="1 2">
    <name type="scientific">Psychroserpens luteus</name>
    <dbReference type="NCBI Taxonomy" id="1434066"/>
    <lineage>
        <taxon>Bacteria</taxon>
        <taxon>Pseudomonadati</taxon>
        <taxon>Bacteroidota</taxon>
        <taxon>Flavobacteriia</taxon>
        <taxon>Flavobacteriales</taxon>
        <taxon>Flavobacteriaceae</taxon>
        <taxon>Psychroserpens</taxon>
    </lineage>
</organism>
<keyword evidence="2" id="KW-1185">Reference proteome</keyword>
<evidence type="ECO:0000313" key="1">
    <source>
        <dbReference type="EMBL" id="MFD2914796.1"/>
    </source>
</evidence>
<reference evidence="2" key="1">
    <citation type="journal article" date="2019" name="Int. J. Syst. Evol. Microbiol.">
        <title>The Global Catalogue of Microorganisms (GCM) 10K type strain sequencing project: providing services to taxonomists for standard genome sequencing and annotation.</title>
        <authorList>
            <consortium name="The Broad Institute Genomics Platform"/>
            <consortium name="The Broad Institute Genome Sequencing Center for Infectious Disease"/>
            <person name="Wu L."/>
            <person name="Ma J."/>
        </authorList>
    </citation>
    <scope>NUCLEOTIDE SEQUENCE [LARGE SCALE GENOMIC DNA]</scope>
    <source>
        <strain evidence="2">KCTC 32514</strain>
    </source>
</reference>
<proteinExistence type="predicted"/>
<protein>
    <submittedName>
        <fullName evidence="1">Uncharacterized protein</fullName>
    </submittedName>
</protein>
<dbReference type="RefSeq" id="WP_194507531.1">
    <property type="nucleotide sequence ID" value="NZ_JADILU010000003.1"/>
</dbReference>
<comment type="caution">
    <text evidence="1">The sequence shown here is derived from an EMBL/GenBank/DDBJ whole genome shotgun (WGS) entry which is preliminary data.</text>
</comment>
<evidence type="ECO:0000313" key="2">
    <source>
        <dbReference type="Proteomes" id="UP001597548"/>
    </source>
</evidence>
<dbReference type="Proteomes" id="UP001597548">
    <property type="component" value="Unassembled WGS sequence"/>
</dbReference>
<gene>
    <name evidence="1" type="ORF">ACFS29_04035</name>
</gene>
<sequence length="48" mass="5869">MKSLHEIKNRLQQFRFEQSQKIQKNHNTQSRTLISKSFSKDEDLFLFI</sequence>
<name>A0ABW5ZSA3_9FLAO</name>
<accession>A0ABW5ZSA3</accession>